<organism evidence="2 3">
    <name type="scientific">Streptantibioticus ferralitis</name>
    <dbReference type="NCBI Taxonomy" id="236510"/>
    <lineage>
        <taxon>Bacteria</taxon>
        <taxon>Bacillati</taxon>
        <taxon>Actinomycetota</taxon>
        <taxon>Actinomycetes</taxon>
        <taxon>Kitasatosporales</taxon>
        <taxon>Streptomycetaceae</taxon>
        <taxon>Streptantibioticus</taxon>
    </lineage>
</organism>
<gene>
    <name evidence="2" type="ORF">P2L57_31575</name>
</gene>
<accession>A0ABT5Z8E3</accession>
<feature type="region of interest" description="Disordered" evidence="1">
    <location>
        <begin position="1"/>
        <end position="24"/>
    </location>
</feature>
<comment type="caution">
    <text evidence="2">The sequence shown here is derived from an EMBL/GenBank/DDBJ whole genome shotgun (WGS) entry which is preliminary data.</text>
</comment>
<dbReference type="EMBL" id="JARHTQ010000029">
    <property type="protein sequence ID" value="MDF2260099.1"/>
    <property type="molecule type" value="Genomic_DNA"/>
</dbReference>
<name>A0ABT5Z8E3_9ACTN</name>
<reference evidence="2 3" key="1">
    <citation type="submission" date="2023-03" db="EMBL/GenBank/DDBJ databases">
        <title>Draft genome sequence of type strain Streptomyces ferralitis JCM 14344.</title>
        <authorList>
            <person name="Klaysubun C."/>
            <person name="Duangmal K."/>
        </authorList>
    </citation>
    <scope>NUCLEOTIDE SEQUENCE [LARGE SCALE GENOMIC DNA]</scope>
    <source>
        <strain evidence="2 3">JCM 14344</strain>
    </source>
</reference>
<evidence type="ECO:0000313" key="3">
    <source>
        <dbReference type="Proteomes" id="UP001220022"/>
    </source>
</evidence>
<evidence type="ECO:0000256" key="1">
    <source>
        <dbReference type="SAM" id="MobiDB-lite"/>
    </source>
</evidence>
<protein>
    <submittedName>
        <fullName evidence="2">Uncharacterized protein</fullName>
    </submittedName>
</protein>
<keyword evidence="3" id="KW-1185">Reference proteome</keyword>
<dbReference type="Proteomes" id="UP001220022">
    <property type="component" value="Unassembled WGS sequence"/>
</dbReference>
<sequence length="45" mass="4687">MQQAREPSCAIATLPGPSSTLTTKTTARVRASIAETVFPGSLNEP</sequence>
<proteinExistence type="predicted"/>
<evidence type="ECO:0000313" key="2">
    <source>
        <dbReference type="EMBL" id="MDF2260099.1"/>
    </source>
</evidence>